<protein>
    <submittedName>
        <fullName evidence="1">Uncharacterized protein</fullName>
    </submittedName>
</protein>
<sequence>MLGLVRHVLSHNRKMIFAWLRMEMVEELKISTHSSFGVIFVTYVQLDHWR</sequence>
<accession>A0A0A9ATB0</accession>
<organism evidence="1">
    <name type="scientific">Arundo donax</name>
    <name type="common">Giant reed</name>
    <name type="synonym">Donax arundinaceus</name>
    <dbReference type="NCBI Taxonomy" id="35708"/>
    <lineage>
        <taxon>Eukaryota</taxon>
        <taxon>Viridiplantae</taxon>
        <taxon>Streptophyta</taxon>
        <taxon>Embryophyta</taxon>
        <taxon>Tracheophyta</taxon>
        <taxon>Spermatophyta</taxon>
        <taxon>Magnoliopsida</taxon>
        <taxon>Liliopsida</taxon>
        <taxon>Poales</taxon>
        <taxon>Poaceae</taxon>
        <taxon>PACMAD clade</taxon>
        <taxon>Arundinoideae</taxon>
        <taxon>Arundineae</taxon>
        <taxon>Arundo</taxon>
    </lineage>
</organism>
<dbReference type="AlphaFoldDB" id="A0A0A9ATB0"/>
<proteinExistence type="predicted"/>
<name>A0A0A9ATB0_ARUDO</name>
<reference evidence="1" key="2">
    <citation type="journal article" date="2015" name="Data Brief">
        <title>Shoot transcriptome of the giant reed, Arundo donax.</title>
        <authorList>
            <person name="Barrero R.A."/>
            <person name="Guerrero F.D."/>
            <person name="Moolhuijzen P."/>
            <person name="Goolsby J.A."/>
            <person name="Tidwell J."/>
            <person name="Bellgard S.E."/>
            <person name="Bellgard M.I."/>
        </authorList>
    </citation>
    <scope>NUCLEOTIDE SEQUENCE</scope>
    <source>
        <tissue evidence="1">Shoot tissue taken approximately 20 cm above the soil surface</tissue>
    </source>
</reference>
<reference evidence="1" key="1">
    <citation type="submission" date="2014-09" db="EMBL/GenBank/DDBJ databases">
        <authorList>
            <person name="Magalhaes I.L.F."/>
            <person name="Oliveira U."/>
            <person name="Santos F.R."/>
            <person name="Vidigal T.H.D.A."/>
            <person name="Brescovit A.D."/>
            <person name="Santos A.J."/>
        </authorList>
    </citation>
    <scope>NUCLEOTIDE SEQUENCE</scope>
    <source>
        <tissue evidence="1">Shoot tissue taken approximately 20 cm above the soil surface</tissue>
    </source>
</reference>
<evidence type="ECO:0000313" key="1">
    <source>
        <dbReference type="EMBL" id="JAD54376.1"/>
    </source>
</evidence>
<dbReference type="EMBL" id="GBRH01243519">
    <property type="protein sequence ID" value="JAD54376.1"/>
    <property type="molecule type" value="Transcribed_RNA"/>
</dbReference>